<keyword evidence="1" id="KW-0732">Signal</keyword>
<proteinExistence type="predicted"/>
<comment type="caution">
    <text evidence="2">The sequence shown here is derived from an EMBL/GenBank/DDBJ whole genome shotgun (WGS) entry which is preliminary data.</text>
</comment>
<feature type="chain" id="PRO_5046665832" evidence="1">
    <location>
        <begin position="18"/>
        <end position="393"/>
    </location>
</feature>
<feature type="signal peptide" evidence="1">
    <location>
        <begin position="1"/>
        <end position="17"/>
    </location>
</feature>
<dbReference type="InterPro" id="IPR021953">
    <property type="entry name" value="DUF3570"/>
</dbReference>
<accession>A0ABS1KN87</accession>
<dbReference type="Proteomes" id="UP000613030">
    <property type="component" value="Unassembled WGS sequence"/>
</dbReference>
<dbReference type="Pfam" id="PF12094">
    <property type="entry name" value="DUF3570"/>
    <property type="match status" value="1"/>
</dbReference>
<gene>
    <name evidence="2" type="ORF">JI741_06240</name>
</gene>
<evidence type="ECO:0000313" key="3">
    <source>
        <dbReference type="Proteomes" id="UP000613030"/>
    </source>
</evidence>
<evidence type="ECO:0000313" key="2">
    <source>
        <dbReference type="EMBL" id="MBL0740809.1"/>
    </source>
</evidence>
<reference evidence="2 3" key="1">
    <citation type="submission" date="2021-01" db="EMBL/GenBank/DDBJ databases">
        <title>Chryseolinea sp. Jin1 Genome sequencing and assembly.</title>
        <authorList>
            <person name="Kim I."/>
        </authorList>
    </citation>
    <scope>NUCLEOTIDE SEQUENCE [LARGE SCALE GENOMIC DNA]</scope>
    <source>
        <strain evidence="2 3">Jin1</strain>
    </source>
</reference>
<name>A0ABS1KN87_9BACT</name>
<sequence length="393" mass="43947">MLRISLTALGIYVSALAAFSQSANDSSAYSSRKLKVEEVNFISSYYAQDGNNSAVTGGIGTESLTDFASTIDVKLSRYDGHKRKHTLTGEIGIDLYTSASSDKIDPSTISSASAHDKRIYPSITYAITNEQKGTTISVGGSLSTEFDYFSKGISAGWSKLSKDRNREFSFKGQVFLDTWKVILPVELRSSTALNGNKPRDSYSASFTLSQVLNKRMQVLFLADFAMQTGQLATLYHRTYFEDGTHRVEKLPDKRVKIPVGVRLNYFAGDRVIVRTYYRYYTDDWGLTAHTAELEVPVKITPFFSVSPFYRYYTQQGVKYFAPYQQHQTGEEFYTSDYDLSTLSSNMGGLGVRYAPPGGVLNITTLNALELRYGHYKRSTGLSSDIITMLIKFK</sequence>
<keyword evidence="3" id="KW-1185">Reference proteome</keyword>
<evidence type="ECO:0000256" key="1">
    <source>
        <dbReference type="SAM" id="SignalP"/>
    </source>
</evidence>
<dbReference type="RefSeq" id="WP_202008186.1">
    <property type="nucleotide sequence ID" value="NZ_JAERRB010000002.1"/>
</dbReference>
<organism evidence="2 3">
    <name type="scientific">Chryseolinea lacunae</name>
    <dbReference type="NCBI Taxonomy" id="2801331"/>
    <lineage>
        <taxon>Bacteria</taxon>
        <taxon>Pseudomonadati</taxon>
        <taxon>Bacteroidota</taxon>
        <taxon>Cytophagia</taxon>
        <taxon>Cytophagales</taxon>
        <taxon>Fulvivirgaceae</taxon>
        <taxon>Chryseolinea</taxon>
    </lineage>
</organism>
<dbReference type="EMBL" id="JAERRB010000002">
    <property type="protein sequence ID" value="MBL0740809.1"/>
    <property type="molecule type" value="Genomic_DNA"/>
</dbReference>
<protein>
    <submittedName>
        <fullName evidence="2">DUF3570 domain-containing protein</fullName>
    </submittedName>
</protein>